<accession>A0A9X8Y7G4</accession>
<dbReference type="RefSeq" id="WP_132085026.1">
    <property type="nucleotide sequence ID" value="NZ_SLUK01000011.1"/>
</dbReference>
<dbReference type="InterPro" id="IPR036271">
    <property type="entry name" value="Tet_transcr_reg_TetR-rel_C_sf"/>
</dbReference>
<evidence type="ECO:0000256" key="2">
    <source>
        <dbReference type="ARBA" id="ARBA00023125"/>
    </source>
</evidence>
<evidence type="ECO:0000313" key="7">
    <source>
        <dbReference type="Proteomes" id="UP000294682"/>
    </source>
</evidence>
<dbReference type="GO" id="GO:0003677">
    <property type="term" value="F:DNA binding"/>
    <property type="evidence" value="ECO:0007669"/>
    <property type="project" value="UniProtKB-UniRule"/>
</dbReference>
<keyword evidence="3" id="KW-0804">Transcription</keyword>
<comment type="caution">
    <text evidence="6">The sequence shown here is derived from an EMBL/GenBank/DDBJ whole genome shotgun (WGS) entry which is preliminary data.</text>
</comment>
<dbReference type="InterPro" id="IPR009057">
    <property type="entry name" value="Homeodomain-like_sf"/>
</dbReference>
<dbReference type="PANTHER" id="PTHR47506:SF3">
    <property type="entry name" value="HTH-TYPE TRANSCRIPTIONAL REGULATOR LMRA"/>
    <property type="match status" value="1"/>
</dbReference>
<dbReference type="Proteomes" id="UP000294682">
    <property type="component" value="Unassembled WGS sequence"/>
</dbReference>
<evidence type="ECO:0000256" key="3">
    <source>
        <dbReference type="ARBA" id="ARBA00023163"/>
    </source>
</evidence>
<evidence type="ECO:0000313" key="6">
    <source>
        <dbReference type="EMBL" id="TCL42266.1"/>
    </source>
</evidence>
<gene>
    <name evidence="6" type="ORF">EDD78_11129</name>
</gene>
<organism evidence="6 7">
    <name type="scientific">Harryflintia acetispora</name>
    <dbReference type="NCBI Taxonomy" id="1849041"/>
    <lineage>
        <taxon>Bacteria</taxon>
        <taxon>Bacillati</taxon>
        <taxon>Bacillota</taxon>
        <taxon>Clostridia</taxon>
        <taxon>Eubacteriales</taxon>
        <taxon>Oscillospiraceae</taxon>
        <taxon>Harryflintia</taxon>
    </lineage>
</organism>
<dbReference type="Gene3D" id="1.10.357.10">
    <property type="entry name" value="Tetracycline Repressor, domain 2"/>
    <property type="match status" value="1"/>
</dbReference>
<feature type="domain" description="HTH tetR-type" evidence="5">
    <location>
        <begin position="4"/>
        <end position="64"/>
    </location>
</feature>
<dbReference type="InterPro" id="IPR001647">
    <property type="entry name" value="HTH_TetR"/>
</dbReference>
<proteinExistence type="predicted"/>
<feature type="DNA-binding region" description="H-T-H motif" evidence="4">
    <location>
        <begin position="27"/>
        <end position="46"/>
    </location>
</feature>
<dbReference type="Pfam" id="PF21993">
    <property type="entry name" value="TetR_C_13_2"/>
    <property type="match status" value="1"/>
</dbReference>
<dbReference type="InterPro" id="IPR054156">
    <property type="entry name" value="YxaF_TetR_C"/>
</dbReference>
<evidence type="ECO:0000256" key="4">
    <source>
        <dbReference type="PROSITE-ProRule" id="PRU00335"/>
    </source>
</evidence>
<sequence length="198" mass="22220">MKFSKTYVNILNVAKKKFRSHGYSAVGIGEILAESGVSRSSLYHFFPGGKEELAQAVLHNIHQESISRLESFFFQGRDPVQEICSYFLAKEDEIDRGDNRVSVNMLIMETAEVSPRLHKLACEITDSLNAYFYREIEQCGFSEELTCQVASTVLSMSLGAMNYCSITGRSSLLRNLVQQLPLLFSANGYRPPVSRETA</sequence>
<keyword evidence="7" id="KW-1185">Reference proteome</keyword>
<evidence type="ECO:0000256" key="1">
    <source>
        <dbReference type="ARBA" id="ARBA00023015"/>
    </source>
</evidence>
<keyword evidence="1" id="KW-0805">Transcription regulation</keyword>
<dbReference type="PANTHER" id="PTHR47506">
    <property type="entry name" value="TRANSCRIPTIONAL REGULATORY PROTEIN"/>
    <property type="match status" value="1"/>
</dbReference>
<reference evidence="6 7" key="1">
    <citation type="submission" date="2019-03" db="EMBL/GenBank/DDBJ databases">
        <title>Genomic Encyclopedia of Type Strains, Phase IV (KMG-IV): sequencing the most valuable type-strain genomes for metagenomic binning, comparative biology and taxonomic classification.</title>
        <authorList>
            <person name="Goeker M."/>
        </authorList>
    </citation>
    <scope>NUCLEOTIDE SEQUENCE [LARGE SCALE GENOMIC DNA]</scope>
    <source>
        <strain evidence="6 7">DSM 100433</strain>
    </source>
</reference>
<dbReference type="EMBL" id="SLUK01000011">
    <property type="protein sequence ID" value="TCL42266.1"/>
    <property type="molecule type" value="Genomic_DNA"/>
</dbReference>
<name>A0A9X8Y7G4_9FIRM</name>
<protein>
    <submittedName>
        <fullName evidence="6">TetR family transcriptional regulator</fullName>
    </submittedName>
</protein>
<dbReference type="SUPFAM" id="SSF48498">
    <property type="entry name" value="Tetracyclin repressor-like, C-terminal domain"/>
    <property type="match status" value="1"/>
</dbReference>
<dbReference type="SUPFAM" id="SSF46689">
    <property type="entry name" value="Homeodomain-like"/>
    <property type="match status" value="1"/>
</dbReference>
<dbReference type="Pfam" id="PF00440">
    <property type="entry name" value="TetR_N"/>
    <property type="match status" value="1"/>
</dbReference>
<dbReference type="AlphaFoldDB" id="A0A9X8Y7G4"/>
<keyword evidence="2 4" id="KW-0238">DNA-binding</keyword>
<evidence type="ECO:0000259" key="5">
    <source>
        <dbReference type="PROSITE" id="PS50977"/>
    </source>
</evidence>
<dbReference type="PROSITE" id="PS50977">
    <property type="entry name" value="HTH_TETR_2"/>
    <property type="match status" value="1"/>
</dbReference>